<proteinExistence type="predicted"/>
<dbReference type="KEGG" id="abac:LuPra_01319"/>
<dbReference type="EMBL" id="CP015136">
    <property type="protein sequence ID" value="AMY08131.1"/>
    <property type="molecule type" value="Genomic_DNA"/>
</dbReference>
<dbReference type="OrthoDB" id="956965at2"/>
<name>A0A143PHZ8_LUTPR</name>
<evidence type="ECO:0000259" key="2">
    <source>
        <dbReference type="Pfam" id="PF25459"/>
    </source>
</evidence>
<dbReference type="AlphaFoldDB" id="A0A143PHZ8"/>
<feature type="compositionally biased region" description="Low complexity" evidence="1">
    <location>
        <begin position="1"/>
        <end position="16"/>
    </location>
</feature>
<reference evidence="3 4" key="1">
    <citation type="journal article" date="2016" name="Genome Announc.">
        <title>First Complete Genome Sequence of a Subdivision 6 Acidobacterium Strain.</title>
        <authorList>
            <person name="Huang S."/>
            <person name="Vieira S."/>
            <person name="Bunk B."/>
            <person name="Riedel T."/>
            <person name="Sproer C."/>
            <person name="Overmann J."/>
        </authorList>
    </citation>
    <scope>NUCLEOTIDE SEQUENCE [LARGE SCALE GENOMIC DNA]</scope>
    <source>
        <strain evidence="4">DSM 100886 HEG_-6_39</strain>
    </source>
</reference>
<keyword evidence="4" id="KW-1185">Reference proteome</keyword>
<feature type="region of interest" description="Disordered" evidence="1">
    <location>
        <begin position="1"/>
        <end position="47"/>
    </location>
</feature>
<feature type="domain" description="BBC1/AIM3 cysteine proteinase-fold" evidence="2">
    <location>
        <begin position="45"/>
        <end position="179"/>
    </location>
</feature>
<dbReference type="InterPro" id="IPR057402">
    <property type="entry name" value="AIM3_BBC1_C"/>
</dbReference>
<evidence type="ECO:0000313" key="4">
    <source>
        <dbReference type="Proteomes" id="UP000076079"/>
    </source>
</evidence>
<reference evidence="4" key="2">
    <citation type="submission" date="2016-04" db="EMBL/GenBank/DDBJ databases">
        <title>First Complete Genome Sequence of a Subdivision 6 Acidobacterium.</title>
        <authorList>
            <person name="Huang S."/>
            <person name="Vieira S."/>
            <person name="Bunk B."/>
            <person name="Riedel T."/>
            <person name="Sproeer C."/>
            <person name="Overmann J."/>
        </authorList>
    </citation>
    <scope>NUCLEOTIDE SEQUENCE [LARGE SCALE GENOMIC DNA]</scope>
    <source>
        <strain evidence="4">DSM 100886 HEG_-6_39</strain>
    </source>
</reference>
<sequence length="207" mass="21610">MGNGLLPGPANGPGSPEIDEGTLPRAGTPPPGSIGLDTKGAKTPQQSLSDRVLAFARQRIGQVHGDGECFTLADDALRHAGAKSAADFGKVGLDVDYVWGPDVARAALQPGDIIQMRDYRAEITTNTDHADGSAESDTHSEDRPHHTAIVESVGGGGTVTVLEQNFPDGSAVTRNILHLTDSTSSSGATTTQVTVKGTLRFYRPQAR</sequence>
<dbReference type="Proteomes" id="UP000076079">
    <property type="component" value="Chromosome"/>
</dbReference>
<dbReference type="Gene3D" id="3.90.1720.60">
    <property type="match status" value="1"/>
</dbReference>
<gene>
    <name evidence="3" type="ORF">LuPra_01319</name>
</gene>
<organism evidence="3 4">
    <name type="scientific">Luteitalea pratensis</name>
    <dbReference type="NCBI Taxonomy" id="1855912"/>
    <lineage>
        <taxon>Bacteria</taxon>
        <taxon>Pseudomonadati</taxon>
        <taxon>Acidobacteriota</taxon>
        <taxon>Vicinamibacteria</taxon>
        <taxon>Vicinamibacterales</taxon>
        <taxon>Vicinamibacteraceae</taxon>
        <taxon>Luteitalea</taxon>
    </lineage>
</organism>
<accession>A0A143PHZ8</accession>
<evidence type="ECO:0000256" key="1">
    <source>
        <dbReference type="SAM" id="MobiDB-lite"/>
    </source>
</evidence>
<protein>
    <recommendedName>
        <fullName evidence="2">BBC1/AIM3 cysteine proteinase-fold domain-containing protein</fullName>
    </recommendedName>
</protein>
<dbReference type="Pfam" id="PF25459">
    <property type="entry name" value="AIM3_BBC1_C"/>
    <property type="match status" value="1"/>
</dbReference>
<dbReference type="RefSeq" id="WP_110169995.1">
    <property type="nucleotide sequence ID" value="NZ_CP015136.1"/>
</dbReference>
<evidence type="ECO:0000313" key="3">
    <source>
        <dbReference type="EMBL" id="AMY08131.1"/>
    </source>
</evidence>